<dbReference type="Proteomes" id="UP000887580">
    <property type="component" value="Unplaced"/>
</dbReference>
<protein>
    <submittedName>
        <fullName evidence="2">snRNA-activating protein complex subunit 3</fullName>
    </submittedName>
</protein>
<dbReference type="WBParaSite" id="PS1159_v2.g18487.t1">
    <property type="protein sequence ID" value="PS1159_v2.g18487.t1"/>
    <property type="gene ID" value="PS1159_v2.g18487"/>
</dbReference>
<sequence length="396" mass="46070">MDILFESDIKAYISPVINIGEFCEKALEAQKKLTEYFQLPAQAHLHELQTSSTEGPLQVDQAALEADCRLSFKYFLNSKGIGFDEADEVINYMDDTLQDLLITNPIDNLQSSFPPLDSKLKIHKVFHTFRQEKDLRKIKNRYLQKSKYYGYRPGELRKGYTDPGKTAQNDIVITAHLLGPNQNPKKIKAETRLMLRGDMPLVKLRDKIFCAYDYFSNLQDYEDATNPEDYYLNRYPSAFIFIHDTFYIDKRNPNSQDISEPIRRSMASKKDFGPTKVADIMEYKIKDLNLRLGQPYIFIHLGDCEHLLFFTDLKLLHPSDNQEMDFYPVFLSDKRTSPKCCVCKNESATFIISESDRIPLHPAFMCTPCFNTFHYEGDNRIGTFRAFHYIEHGIFE</sequence>
<evidence type="ECO:0000313" key="2">
    <source>
        <dbReference type="WBParaSite" id="PS1159_v2.g18487.t1"/>
    </source>
</evidence>
<evidence type="ECO:0000313" key="1">
    <source>
        <dbReference type="Proteomes" id="UP000887580"/>
    </source>
</evidence>
<accession>A0AC35FKU6</accession>
<organism evidence="1 2">
    <name type="scientific">Panagrolaimus sp. PS1159</name>
    <dbReference type="NCBI Taxonomy" id="55785"/>
    <lineage>
        <taxon>Eukaryota</taxon>
        <taxon>Metazoa</taxon>
        <taxon>Ecdysozoa</taxon>
        <taxon>Nematoda</taxon>
        <taxon>Chromadorea</taxon>
        <taxon>Rhabditida</taxon>
        <taxon>Tylenchina</taxon>
        <taxon>Panagrolaimomorpha</taxon>
        <taxon>Panagrolaimoidea</taxon>
        <taxon>Panagrolaimidae</taxon>
        <taxon>Panagrolaimus</taxon>
    </lineage>
</organism>
<name>A0AC35FKU6_9BILA</name>
<reference evidence="2" key="1">
    <citation type="submission" date="2022-11" db="UniProtKB">
        <authorList>
            <consortium name="WormBaseParasite"/>
        </authorList>
    </citation>
    <scope>IDENTIFICATION</scope>
</reference>
<proteinExistence type="predicted"/>